<dbReference type="Proteomes" id="UP000829196">
    <property type="component" value="Unassembled WGS sequence"/>
</dbReference>
<organism evidence="1 2">
    <name type="scientific">Dendrobium nobile</name>
    <name type="common">Orchid</name>
    <dbReference type="NCBI Taxonomy" id="94219"/>
    <lineage>
        <taxon>Eukaryota</taxon>
        <taxon>Viridiplantae</taxon>
        <taxon>Streptophyta</taxon>
        <taxon>Embryophyta</taxon>
        <taxon>Tracheophyta</taxon>
        <taxon>Spermatophyta</taxon>
        <taxon>Magnoliopsida</taxon>
        <taxon>Liliopsida</taxon>
        <taxon>Asparagales</taxon>
        <taxon>Orchidaceae</taxon>
        <taxon>Epidendroideae</taxon>
        <taxon>Malaxideae</taxon>
        <taxon>Dendrobiinae</taxon>
        <taxon>Dendrobium</taxon>
    </lineage>
</organism>
<gene>
    <name evidence="1" type="ORF">KFK09_024553</name>
</gene>
<protein>
    <submittedName>
        <fullName evidence="1">Uncharacterized protein</fullName>
    </submittedName>
</protein>
<evidence type="ECO:0000313" key="2">
    <source>
        <dbReference type="Proteomes" id="UP000829196"/>
    </source>
</evidence>
<keyword evidence="2" id="KW-1185">Reference proteome</keyword>
<evidence type="ECO:0000313" key="1">
    <source>
        <dbReference type="EMBL" id="KAI0494419.1"/>
    </source>
</evidence>
<reference evidence="1" key="1">
    <citation type="journal article" date="2022" name="Front. Genet.">
        <title>Chromosome-Scale Assembly of the Dendrobium nobile Genome Provides Insights Into the Molecular Mechanism of the Biosynthesis of the Medicinal Active Ingredient of Dendrobium.</title>
        <authorList>
            <person name="Xu Q."/>
            <person name="Niu S.-C."/>
            <person name="Li K.-L."/>
            <person name="Zheng P.-J."/>
            <person name="Zhang X.-J."/>
            <person name="Jia Y."/>
            <person name="Liu Y."/>
            <person name="Niu Y.-X."/>
            <person name="Yu L.-H."/>
            <person name="Chen D.-F."/>
            <person name="Zhang G.-Q."/>
        </authorList>
    </citation>
    <scope>NUCLEOTIDE SEQUENCE</scope>
    <source>
        <tissue evidence="1">Leaf</tissue>
    </source>
</reference>
<comment type="caution">
    <text evidence="1">The sequence shown here is derived from an EMBL/GenBank/DDBJ whole genome shotgun (WGS) entry which is preliminary data.</text>
</comment>
<name>A0A8T3AE57_DENNO</name>
<sequence length="63" mass="7188">MLRPTRSAKIPGFKAPQCFTLGLQHNWQRRDAMLSSEHHKIPLTVSNPSLKHCNTPTYTVMTL</sequence>
<dbReference type="EMBL" id="JAGYWB010000017">
    <property type="protein sequence ID" value="KAI0494419.1"/>
    <property type="molecule type" value="Genomic_DNA"/>
</dbReference>
<dbReference type="AlphaFoldDB" id="A0A8T3AE57"/>
<proteinExistence type="predicted"/>
<accession>A0A8T3AE57</accession>